<dbReference type="Proteomes" id="UP000054007">
    <property type="component" value="Unassembled WGS sequence"/>
</dbReference>
<feature type="compositionally biased region" description="Gly residues" evidence="11">
    <location>
        <begin position="571"/>
        <end position="585"/>
    </location>
</feature>
<keyword evidence="8 10" id="KW-0687">Ribonucleoprotein</keyword>
<keyword evidence="5 10" id="KW-0694">RNA-binding</keyword>
<feature type="region of interest" description="Disordered" evidence="11">
    <location>
        <begin position="535"/>
        <end position="585"/>
    </location>
</feature>
<dbReference type="GO" id="GO:0005786">
    <property type="term" value="C:signal recognition particle, endoplasmic reticulum targeting"/>
    <property type="evidence" value="ECO:0007669"/>
    <property type="project" value="UniProtKB-KW"/>
</dbReference>
<dbReference type="InterPro" id="IPR038253">
    <property type="entry name" value="SRP68_N_sf"/>
</dbReference>
<protein>
    <recommendedName>
        <fullName evidence="9 10">Signal recognition particle subunit SRP68</fullName>
        <shortName evidence="10">SRP68</shortName>
    </recommendedName>
</protein>
<feature type="compositionally biased region" description="Basic and acidic residues" evidence="11">
    <location>
        <begin position="543"/>
        <end position="560"/>
    </location>
</feature>
<comment type="function">
    <text evidence="10">Component of the signal recognition particle (SRP) complex, a ribonucleoprotein complex that mediates the cotranslational targeting of secretory and membrane proteins to the endoplasmic reticulum (ER). The SRP complex interacts with the signal sequence in nascent secretory and membrane proteins and directs them to the membrane of the ER.</text>
</comment>
<keyword evidence="4 10" id="KW-0963">Cytoplasm</keyword>
<evidence type="ECO:0000256" key="8">
    <source>
        <dbReference type="ARBA" id="ARBA00023274"/>
    </source>
</evidence>
<dbReference type="EMBL" id="KN880632">
    <property type="protein sequence ID" value="KIY64516.1"/>
    <property type="molecule type" value="Genomic_DNA"/>
</dbReference>
<evidence type="ECO:0000256" key="10">
    <source>
        <dbReference type="PIRNR" id="PIRNR038995"/>
    </source>
</evidence>
<sequence>MSDKLTFRALKLSNEQRNAYGLRYHDYERYRKHCANRTHRLRSTLKMTHGKGREFKALPPLKTEAIQNGHLELLLMESERAWAYSQDLLAQSRKDDAHASSLRHNATGRFRRSVKWANELLTHAKALTAASRLSAASLLEVYVYTLIVDGRFQRYRESFDDALVQLSVARHLLDELAASATTSKDQALAVLFADSIGPEIRYSAHELGRPESYNIDKIVAQEGVKHRDSLVEDCAQLLQTFKTEEVGSESNKRQKLEQIIWEGEPVPIRNPELVDVFLKAQDAQAKLERDGQGKMSSKKRVAAYDTILLALSDAEEVARKLMEAQKTTGTAVPSGSRDIQFVHAYIVYELLSRRIQRDLILVHELVSKAKDVRDGRVYSAVVKLYDAIMQSLNQMRILSIVDDNPDLSAGVDARIAFTKAERCLYLARCFGYVKQYAEAFTLYKHSAIHVREAQSHLDLSPPPAAFYELTPDKLAKHQAVVGVDEQQFKREWLQYNGGSKDLDPKKYVKPPFYNIAVNYVEMDMDALARRAGLEVPDVQPEPVQEKKRSTVQQEERKQPEPEPQVVPASGSRGGLGALLGGWWGK</sequence>
<name>A0A0D7B4R6_9AGAR</name>
<evidence type="ECO:0000256" key="7">
    <source>
        <dbReference type="ARBA" id="ARBA00023242"/>
    </source>
</evidence>
<dbReference type="GO" id="GO:0008312">
    <property type="term" value="F:7S RNA binding"/>
    <property type="evidence" value="ECO:0007669"/>
    <property type="project" value="InterPro"/>
</dbReference>
<reference evidence="12 13" key="1">
    <citation type="journal article" date="2015" name="Fungal Genet. Biol.">
        <title>Evolution of novel wood decay mechanisms in Agaricales revealed by the genome sequences of Fistulina hepatica and Cylindrobasidium torrendii.</title>
        <authorList>
            <person name="Floudas D."/>
            <person name="Held B.W."/>
            <person name="Riley R."/>
            <person name="Nagy L.G."/>
            <person name="Koehler G."/>
            <person name="Ransdell A.S."/>
            <person name="Younus H."/>
            <person name="Chow J."/>
            <person name="Chiniquy J."/>
            <person name="Lipzen A."/>
            <person name="Tritt A."/>
            <person name="Sun H."/>
            <person name="Haridas S."/>
            <person name="LaButti K."/>
            <person name="Ohm R.A."/>
            <person name="Kues U."/>
            <person name="Blanchette R.A."/>
            <person name="Grigoriev I.V."/>
            <person name="Minto R.E."/>
            <person name="Hibbett D.S."/>
        </authorList>
    </citation>
    <scope>NUCLEOTIDE SEQUENCE [LARGE SCALE GENOMIC DNA]</scope>
    <source>
        <strain evidence="12 13">FP15055 ss-10</strain>
    </source>
</reference>
<evidence type="ECO:0000256" key="9">
    <source>
        <dbReference type="ARBA" id="ARBA00029498"/>
    </source>
</evidence>
<dbReference type="GO" id="GO:0030942">
    <property type="term" value="F:endoplasmic reticulum signal peptide binding"/>
    <property type="evidence" value="ECO:0007669"/>
    <property type="project" value="InterPro"/>
</dbReference>
<dbReference type="GO" id="GO:0005047">
    <property type="term" value="F:signal recognition particle binding"/>
    <property type="evidence" value="ECO:0007669"/>
    <property type="project" value="InterPro"/>
</dbReference>
<organism evidence="12 13">
    <name type="scientific">Cylindrobasidium torrendii FP15055 ss-10</name>
    <dbReference type="NCBI Taxonomy" id="1314674"/>
    <lineage>
        <taxon>Eukaryota</taxon>
        <taxon>Fungi</taxon>
        <taxon>Dikarya</taxon>
        <taxon>Basidiomycota</taxon>
        <taxon>Agaricomycotina</taxon>
        <taxon>Agaricomycetes</taxon>
        <taxon>Agaricomycetidae</taxon>
        <taxon>Agaricales</taxon>
        <taxon>Marasmiineae</taxon>
        <taxon>Physalacriaceae</taxon>
        <taxon>Cylindrobasidium</taxon>
    </lineage>
</organism>
<evidence type="ECO:0000256" key="2">
    <source>
        <dbReference type="ARBA" id="ARBA00004604"/>
    </source>
</evidence>
<evidence type="ECO:0000256" key="11">
    <source>
        <dbReference type="SAM" id="MobiDB-lite"/>
    </source>
</evidence>
<evidence type="ECO:0000313" key="12">
    <source>
        <dbReference type="EMBL" id="KIY64516.1"/>
    </source>
</evidence>
<dbReference type="Gene3D" id="1.10.3450.40">
    <property type="entry name" value="Signal recognition particle, SRP68 subunit, RNA-binding domain"/>
    <property type="match status" value="1"/>
</dbReference>
<dbReference type="OrthoDB" id="10255118at2759"/>
<gene>
    <name evidence="12" type="ORF">CYLTODRAFT_457145</name>
</gene>
<comment type="similarity">
    <text evidence="3 10">Belongs to the SRP68 family.</text>
</comment>
<dbReference type="PIRSF" id="PIRSF038995">
    <property type="entry name" value="SRP68"/>
    <property type="match status" value="1"/>
</dbReference>
<accession>A0A0D7B4R6</accession>
<dbReference type="CDD" id="cd15481">
    <property type="entry name" value="SRP68-RBD"/>
    <property type="match status" value="1"/>
</dbReference>
<dbReference type="InterPro" id="IPR026258">
    <property type="entry name" value="SRP68"/>
</dbReference>
<dbReference type="PANTHER" id="PTHR12860:SF0">
    <property type="entry name" value="SIGNAL RECOGNITION PARTICLE SUBUNIT SRP68"/>
    <property type="match status" value="1"/>
</dbReference>
<evidence type="ECO:0000256" key="5">
    <source>
        <dbReference type="ARBA" id="ARBA00022884"/>
    </source>
</evidence>
<dbReference type="Pfam" id="PF16969">
    <property type="entry name" value="SRP68"/>
    <property type="match status" value="1"/>
</dbReference>
<keyword evidence="6 10" id="KW-0733">Signal recognition particle</keyword>
<dbReference type="GO" id="GO:0006614">
    <property type="term" value="P:SRP-dependent cotranslational protein targeting to membrane"/>
    <property type="evidence" value="ECO:0007669"/>
    <property type="project" value="InterPro"/>
</dbReference>
<dbReference type="STRING" id="1314674.A0A0D7B4R6"/>
<evidence type="ECO:0000256" key="4">
    <source>
        <dbReference type="ARBA" id="ARBA00022490"/>
    </source>
</evidence>
<evidence type="ECO:0000256" key="6">
    <source>
        <dbReference type="ARBA" id="ARBA00023135"/>
    </source>
</evidence>
<evidence type="ECO:0000256" key="3">
    <source>
        <dbReference type="ARBA" id="ARBA00009352"/>
    </source>
</evidence>
<dbReference type="InterPro" id="IPR034652">
    <property type="entry name" value="SRP68-RBD"/>
</dbReference>
<keyword evidence="13" id="KW-1185">Reference proteome</keyword>
<proteinExistence type="inferred from homology"/>
<evidence type="ECO:0000313" key="13">
    <source>
        <dbReference type="Proteomes" id="UP000054007"/>
    </source>
</evidence>
<dbReference type="AlphaFoldDB" id="A0A0D7B4R6"/>
<dbReference type="PANTHER" id="PTHR12860">
    <property type="entry name" value="SIGNAL RECOGNITION PARTICLE 68 KDA PROTEIN"/>
    <property type="match status" value="1"/>
</dbReference>
<keyword evidence="7" id="KW-0539">Nucleus</keyword>
<evidence type="ECO:0000256" key="1">
    <source>
        <dbReference type="ARBA" id="ARBA00004496"/>
    </source>
</evidence>
<comment type="subcellular location">
    <subcellularLocation>
        <location evidence="1 10">Cytoplasm</location>
    </subcellularLocation>
    <subcellularLocation>
        <location evidence="2">Nucleus</location>
        <location evidence="2">Nucleolus</location>
    </subcellularLocation>
</comment>
<dbReference type="GO" id="GO:0005730">
    <property type="term" value="C:nucleolus"/>
    <property type="evidence" value="ECO:0007669"/>
    <property type="project" value="UniProtKB-SubCell"/>
</dbReference>